<organism evidence="6 7">
    <name type="scientific">Vogesella fluminis</name>
    <dbReference type="NCBI Taxonomy" id="1069161"/>
    <lineage>
        <taxon>Bacteria</taxon>
        <taxon>Pseudomonadati</taxon>
        <taxon>Pseudomonadota</taxon>
        <taxon>Betaproteobacteria</taxon>
        <taxon>Neisseriales</taxon>
        <taxon>Chromobacteriaceae</taxon>
        <taxon>Vogesella</taxon>
    </lineage>
</organism>
<dbReference type="InterPro" id="IPR011010">
    <property type="entry name" value="DNA_brk_join_enz"/>
</dbReference>
<dbReference type="InterPro" id="IPR013762">
    <property type="entry name" value="Integrase-like_cat_sf"/>
</dbReference>
<dbReference type="PANTHER" id="PTHR30349:SF41">
    <property type="entry name" value="INTEGRASE_RECOMBINASE PROTEIN MJ0367-RELATED"/>
    <property type="match status" value="1"/>
</dbReference>
<gene>
    <name evidence="6" type="ORF">GCM10011419_29940</name>
</gene>
<evidence type="ECO:0000256" key="2">
    <source>
        <dbReference type="ARBA" id="ARBA00022908"/>
    </source>
</evidence>
<feature type="domain" description="Tyr recombinase" evidence="5">
    <location>
        <begin position="10"/>
        <end position="205"/>
    </location>
</feature>
<evidence type="ECO:0000313" key="7">
    <source>
        <dbReference type="Proteomes" id="UP000662678"/>
    </source>
</evidence>
<keyword evidence="4" id="KW-0233">DNA recombination</keyword>
<keyword evidence="2" id="KW-0229">DNA integration</keyword>
<protein>
    <recommendedName>
        <fullName evidence="5">Tyr recombinase domain-containing protein</fullName>
    </recommendedName>
</protein>
<dbReference type="Gene3D" id="1.10.443.10">
    <property type="entry name" value="Intergrase catalytic core"/>
    <property type="match status" value="1"/>
</dbReference>
<comment type="similarity">
    <text evidence="1">Belongs to the 'phage' integrase family.</text>
</comment>
<evidence type="ECO:0000259" key="5">
    <source>
        <dbReference type="PROSITE" id="PS51898"/>
    </source>
</evidence>
<evidence type="ECO:0000313" key="6">
    <source>
        <dbReference type="EMBL" id="GHD82481.1"/>
    </source>
</evidence>
<reference evidence="7" key="1">
    <citation type="journal article" date="2019" name="Int. J. Syst. Evol. Microbiol.">
        <title>The Global Catalogue of Microorganisms (GCM) 10K type strain sequencing project: providing services to taxonomists for standard genome sequencing and annotation.</title>
        <authorList>
            <consortium name="The Broad Institute Genomics Platform"/>
            <consortium name="The Broad Institute Genome Sequencing Center for Infectious Disease"/>
            <person name="Wu L."/>
            <person name="Ma J."/>
        </authorList>
    </citation>
    <scope>NUCLEOTIDE SEQUENCE [LARGE SCALE GENOMIC DNA]</scope>
    <source>
        <strain evidence="7">KCTC 23713</strain>
    </source>
</reference>
<proteinExistence type="inferred from homology"/>
<dbReference type="CDD" id="cd00397">
    <property type="entry name" value="DNA_BRE_C"/>
    <property type="match status" value="1"/>
</dbReference>
<name>A0ABQ3HCQ6_9NEIS</name>
<dbReference type="SUPFAM" id="SSF56349">
    <property type="entry name" value="DNA breaking-rejoining enzymes"/>
    <property type="match status" value="1"/>
</dbReference>
<comment type="caution">
    <text evidence="6">The sequence shown here is derived from an EMBL/GenBank/DDBJ whole genome shotgun (WGS) entry which is preliminary data.</text>
</comment>
<sequence length="230" mass="25888">MSHLFKSDRPMDRYLTGDEEKRLLKLLACRADTAARRDHAWIRTLLYSGLRIGEFSQLTVGDVRAALATRYLFVAAELRKHSDGVAHDHQVFVHAALRQALLDLLALAKDGGSEADGDPLIAGRFGSAMSVRNYQLRFAQWAALAGLPSEASVHWLRHTCAMRLLRASQAKDPLAVVQRQLGHRSVESTRVYAHATREELETALADAFPVRQRVTRRQLRQAWQSRQEVA</sequence>
<dbReference type="InterPro" id="IPR002104">
    <property type="entry name" value="Integrase_catalytic"/>
</dbReference>
<dbReference type="InterPro" id="IPR050090">
    <property type="entry name" value="Tyrosine_recombinase_XerCD"/>
</dbReference>
<evidence type="ECO:0000256" key="1">
    <source>
        <dbReference type="ARBA" id="ARBA00008857"/>
    </source>
</evidence>
<keyword evidence="7" id="KW-1185">Reference proteome</keyword>
<evidence type="ECO:0000256" key="3">
    <source>
        <dbReference type="ARBA" id="ARBA00023125"/>
    </source>
</evidence>
<dbReference type="EMBL" id="BMYP01000092">
    <property type="protein sequence ID" value="GHD82481.1"/>
    <property type="molecule type" value="Genomic_DNA"/>
</dbReference>
<evidence type="ECO:0000256" key="4">
    <source>
        <dbReference type="ARBA" id="ARBA00023172"/>
    </source>
</evidence>
<dbReference type="PROSITE" id="PS51898">
    <property type="entry name" value="TYR_RECOMBINASE"/>
    <property type="match status" value="1"/>
</dbReference>
<dbReference type="Proteomes" id="UP000662678">
    <property type="component" value="Unassembled WGS sequence"/>
</dbReference>
<keyword evidence="3" id="KW-0238">DNA-binding</keyword>
<accession>A0ABQ3HCQ6</accession>
<dbReference type="Pfam" id="PF00589">
    <property type="entry name" value="Phage_integrase"/>
    <property type="match status" value="1"/>
</dbReference>
<dbReference type="PANTHER" id="PTHR30349">
    <property type="entry name" value="PHAGE INTEGRASE-RELATED"/>
    <property type="match status" value="1"/>
</dbReference>